<accession>A0A553PQK8</accession>
<feature type="region of interest" description="Disordered" evidence="1">
    <location>
        <begin position="395"/>
        <end position="424"/>
    </location>
</feature>
<dbReference type="Proteomes" id="UP000318571">
    <property type="component" value="Chromosome 6"/>
</dbReference>
<proteinExistence type="predicted"/>
<organism evidence="3 4">
    <name type="scientific">Tigriopus californicus</name>
    <name type="common">Marine copepod</name>
    <dbReference type="NCBI Taxonomy" id="6832"/>
    <lineage>
        <taxon>Eukaryota</taxon>
        <taxon>Metazoa</taxon>
        <taxon>Ecdysozoa</taxon>
        <taxon>Arthropoda</taxon>
        <taxon>Crustacea</taxon>
        <taxon>Multicrustacea</taxon>
        <taxon>Hexanauplia</taxon>
        <taxon>Copepoda</taxon>
        <taxon>Harpacticoida</taxon>
        <taxon>Harpacticidae</taxon>
        <taxon>Tigriopus</taxon>
    </lineage>
</organism>
<keyword evidence="2" id="KW-0732">Signal</keyword>
<evidence type="ECO:0000256" key="1">
    <source>
        <dbReference type="SAM" id="MobiDB-lite"/>
    </source>
</evidence>
<evidence type="ECO:0000313" key="4">
    <source>
        <dbReference type="Proteomes" id="UP000318571"/>
    </source>
</evidence>
<feature type="compositionally biased region" description="Low complexity" evidence="1">
    <location>
        <begin position="410"/>
        <end position="424"/>
    </location>
</feature>
<feature type="chain" id="PRO_5021881346" description="Kazal-like domain-containing protein" evidence="2">
    <location>
        <begin position="29"/>
        <end position="490"/>
    </location>
</feature>
<dbReference type="EMBL" id="VCGU01000002">
    <property type="protein sequence ID" value="TRY79955.1"/>
    <property type="molecule type" value="Genomic_DNA"/>
</dbReference>
<protein>
    <recommendedName>
        <fullName evidence="5">Kazal-like domain-containing protein</fullName>
    </recommendedName>
</protein>
<reference evidence="3 4" key="1">
    <citation type="journal article" date="2018" name="Nat. Ecol. Evol.">
        <title>Genomic signatures of mitonuclear coevolution across populations of Tigriopus californicus.</title>
        <authorList>
            <person name="Barreto F.S."/>
            <person name="Watson E.T."/>
            <person name="Lima T.G."/>
            <person name="Willett C.S."/>
            <person name="Edmands S."/>
            <person name="Li W."/>
            <person name="Burton R.S."/>
        </authorList>
    </citation>
    <scope>NUCLEOTIDE SEQUENCE [LARGE SCALE GENOMIC DNA]</scope>
    <source>
        <strain evidence="3 4">San Diego</strain>
    </source>
</reference>
<comment type="caution">
    <text evidence="3">The sequence shown here is derived from an EMBL/GenBank/DDBJ whole genome shotgun (WGS) entry which is preliminary data.</text>
</comment>
<feature type="region of interest" description="Disordered" evidence="1">
    <location>
        <begin position="271"/>
        <end position="293"/>
    </location>
</feature>
<gene>
    <name evidence="3" type="ORF">TCAL_08099</name>
</gene>
<dbReference type="AlphaFoldDB" id="A0A553PQK8"/>
<name>A0A553PQK8_TIGCA</name>
<evidence type="ECO:0000256" key="2">
    <source>
        <dbReference type="SAM" id="SignalP"/>
    </source>
</evidence>
<evidence type="ECO:0008006" key="5">
    <source>
        <dbReference type="Google" id="ProtNLM"/>
    </source>
</evidence>
<evidence type="ECO:0000313" key="3">
    <source>
        <dbReference type="EMBL" id="TRY79955.1"/>
    </source>
</evidence>
<keyword evidence="4" id="KW-1185">Reference proteome</keyword>
<feature type="signal peptide" evidence="2">
    <location>
        <begin position="1"/>
        <end position="28"/>
    </location>
</feature>
<sequence>MEHFPARPWLYLLMVFVDLWAQFPLSHGTSNPIGASLFTKCRAMLAFRDPILVQKICGTLEGGSTETAPTAIATTTASKTTYGGTKKKMTKDTCGQPCRHDDLIAPICLDNGTIYKTTCQVRSWKCNPTHTERQLPNMTCQALSKLESGIGINFPTINDTFMFQLKRCLVWSLDEVRDDRESRPKELMPFKDLHKIANKHESSQNKHWHSMEQYFARLDALKRKYGNDRPTTSSYDPSDPSRDKHIWDEDFRLGQVQNERQRWKRSIVSGPNSRDLKQMKTDAQIGPSASSKPEGRAIGPCWVFPFTPDGIQTFLVEECVVNSRDVERCRKLIEINSYVMAKRLQSDIQTFKAQSNPSPKPRPTTVTQELFQDLKRPMDHPSFITSLEDEGNDSLVYPTIKPARNPTFKTTQTPTSLMTSPTSSVSAIPEEVRSVNNYKCQPFWKLNGQIHTYCSIPMEMGFCLCATEVDRQAEISNWDKCEPISCANTT</sequence>